<dbReference type="PANTHER" id="PTHR48090:SF7">
    <property type="entry name" value="RFBJ PROTEIN"/>
    <property type="match status" value="1"/>
</dbReference>
<proteinExistence type="predicted"/>
<dbReference type="EMBL" id="LN515531">
    <property type="protein sequence ID" value="CEA12637.1"/>
    <property type="molecule type" value="Genomic_DNA"/>
</dbReference>
<accession>A0A090I6H4</accession>
<feature type="domain" description="Glycosyltransferase 2-like" evidence="2">
    <location>
        <begin position="9"/>
        <end position="134"/>
    </location>
</feature>
<name>A0A090I6H4_METFO</name>
<keyword evidence="3" id="KW-0808">Transferase</keyword>
<dbReference type="CDD" id="cd04179">
    <property type="entry name" value="DPM_DPG-synthase_like"/>
    <property type="match status" value="1"/>
</dbReference>
<feature type="transmembrane region" description="Helical" evidence="1">
    <location>
        <begin position="208"/>
        <end position="230"/>
    </location>
</feature>
<dbReference type="InterPro" id="IPR050256">
    <property type="entry name" value="Glycosyltransferase_2"/>
</dbReference>
<dbReference type="InterPro" id="IPR029044">
    <property type="entry name" value="Nucleotide-diphossugar_trans"/>
</dbReference>
<organism evidence="3">
    <name type="scientific">Methanobacterium formicicum</name>
    <dbReference type="NCBI Taxonomy" id="2162"/>
    <lineage>
        <taxon>Archaea</taxon>
        <taxon>Methanobacteriati</taxon>
        <taxon>Methanobacteriota</taxon>
        <taxon>Methanomada group</taxon>
        <taxon>Methanobacteria</taxon>
        <taxon>Methanobacteriales</taxon>
        <taxon>Methanobacteriaceae</taxon>
        <taxon>Methanobacterium</taxon>
    </lineage>
</organism>
<dbReference type="GO" id="GO:0016740">
    <property type="term" value="F:transferase activity"/>
    <property type="evidence" value="ECO:0007669"/>
    <property type="project" value="UniProtKB-KW"/>
</dbReference>
<dbReference type="SUPFAM" id="SSF53448">
    <property type="entry name" value="Nucleotide-diphospho-sugar transferases"/>
    <property type="match status" value="1"/>
</dbReference>
<dbReference type="Gene3D" id="3.90.550.10">
    <property type="entry name" value="Spore Coat Polysaccharide Biosynthesis Protein SpsA, Chain A"/>
    <property type="match status" value="1"/>
</dbReference>
<dbReference type="Pfam" id="PF00535">
    <property type="entry name" value="Glycos_transf_2"/>
    <property type="match status" value="1"/>
</dbReference>
<gene>
    <name evidence="3" type="ORF">DSM1535_0273</name>
</gene>
<feature type="transmembrane region" description="Helical" evidence="1">
    <location>
        <begin position="242"/>
        <end position="267"/>
    </location>
</feature>
<dbReference type="InterPro" id="IPR001173">
    <property type="entry name" value="Glyco_trans_2-like"/>
</dbReference>
<dbReference type="KEGG" id="mfi:DSM1535_0273"/>
<keyword evidence="1" id="KW-0472">Membrane</keyword>
<keyword evidence="1" id="KW-1133">Transmembrane helix</keyword>
<evidence type="ECO:0000256" key="1">
    <source>
        <dbReference type="SAM" id="Phobius"/>
    </source>
</evidence>
<dbReference type="PANTHER" id="PTHR48090">
    <property type="entry name" value="UNDECAPRENYL-PHOSPHATE 4-DEOXY-4-FORMAMIDO-L-ARABINOSE TRANSFERASE-RELATED"/>
    <property type="match status" value="1"/>
</dbReference>
<protein>
    <submittedName>
        <fullName evidence="3">Family 2 glycosyl transferase</fullName>
    </submittedName>
</protein>
<evidence type="ECO:0000313" key="3">
    <source>
        <dbReference type="EMBL" id="CEA12637.1"/>
    </source>
</evidence>
<dbReference type="PATRIC" id="fig|2162.9.peg.287"/>
<evidence type="ECO:0000259" key="2">
    <source>
        <dbReference type="Pfam" id="PF00535"/>
    </source>
</evidence>
<sequence length="277" mass="30086">MLGTRQHVLRVIVVDDGSSDKTAEIAKLAGAEVLMHPQNLGKGAALKTGFQAARDADIILTLDSDGQHQPREIPRLLEPIIKGEADVVNGSRYLNGNGDTDTPAYRRVGQNVLDTATNISGKNLDVTDSQSGFRAFAGHTVPVFRFRSADYTIESEMLIEAAKAGLRIKEVEISATYGEENHHKKNPVSHGVSVLVRILQDMEFNRPLYYFTLPGVIMILVGIILSLKFFTDYLSGGSSTLLPTALAGLVAIFGSFIAFTGLILHSVSRMIFRAMGK</sequence>
<keyword evidence="1" id="KW-0812">Transmembrane</keyword>
<reference evidence="3" key="1">
    <citation type="submission" date="2014-08" db="EMBL/GenBank/DDBJ databases">
        <authorList>
            <person name="Wibberg D."/>
        </authorList>
    </citation>
    <scope>NUCLEOTIDE SEQUENCE</scope>
</reference>
<dbReference type="AlphaFoldDB" id="A0A090I6H4"/>